<dbReference type="OrthoDB" id="2890636at2759"/>
<reference evidence="1" key="1">
    <citation type="submission" date="2020-05" db="EMBL/GenBank/DDBJ databases">
        <title>Mycena genomes resolve the evolution of fungal bioluminescence.</title>
        <authorList>
            <person name="Tsai I.J."/>
        </authorList>
    </citation>
    <scope>NUCLEOTIDE SEQUENCE</scope>
    <source>
        <strain evidence="1">CCC161011</strain>
    </source>
</reference>
<evidence type="ECO:0000313" key="2">
    <source>
        <dbReference type="Proteomes" id="UP000620124"/>
    </source>
</evidence>
<dbReference type="AlphaFoldDB" id="A0A8H7D7X1"/>
<organism evidence="1 2">
    <name type="scientific">Mycena venus</name>
    <dbReference type="NCBI Taxonomy" id="2733690"/>
    <lineage>
        <taxon>Eukaryota</taxon>
        <taxon>Fungi</taxon>
        <taxon>Dikarya</taxon>
        <taxon>Basidiomycota</taxon>
        <taxon>Agaricomycotina</taxon>
        <taxon>Agaricomycetes</taxon>
        <taxon>Agaricomycetidae</taxon>
        <taxon>Agaricales</taxon>
        <taxon>Marasmiineae</taxon>
        <taxon>Mycenaceae</taxon>
        <taxon>Mycena</taxon>
    </lineage>
</organism>
<comment type="caution">
    <text evidence="1">The sequence shown here is derived from an EMBL/GenBank/DDBJ whole genome shotgun (WGS) entry which is preliminary data.</text>
</comment>
<evidence type="ECO:0000313" key="1">
    <source>
        <dbReference type="EMBL" id="KAF7364675.1"/>
    </source>
</evidence>
<dbReference type="EMBL" id="JACAZI010000003">
    <property type="protein sequence ID" value="KAF7364675.1"/>
    <property type="molecule type" value="Genomic_DNA"/>
</dbReference>
<keyword evidence="2" id="KW-1185">Reference proteome</keyword>
<dbReference type="Proteomes" id="UP000620124">
    <property type="component" value="Unassembled WGS sequence"/>
</dbReference>
<protein>
    <submittedName>
        <fullName evidence="1">Uncharacterized protein</fullName>
    </submittedName>
</protein>
<accession>A0A8H7D7X1</accession>
<proteinExistence type="predicted"/>
<name>A0A8H7D7X1_9AGAR</name>
<gene>
    <name evidence="1" type="ORF">MVEN_00337100</name>
</gene>
<sequence>MGISSTRRPTYTITLPNDVRFDYAGLLPGSARYAIFHTRGSLYIYDVWSGLHVCKRTEWNLTHWGIDLVPVDVTVRIFGAVSLPGGLHQISIDEIDEVDPTSVPREVFRFDSPTTQFGSFCGLVGDFFLYTLPPWMSSNSDVETILVLVNWRASTYIVLNYGTTTRIAAPKAILIPGYIIATHSNNVAPYRPHSLILTVTALDAFSPYWKPLSTGIDLAGQLSPHSIPSAASQRLEYKNQPLGSADVNVALSAFASALYRGAYTIVVYAGELPSPQQFTKQPRTIGLVAQMGRLMHMPGRGRRNPGPELQPEAAPRLALLSFKLTPPPTPGQPCRLRLVSAERAAPRCESEHLLTPRAVINRSGGSYVVSYCYPWAD</sequence>